<evidence type="ECO:0000256" key="1">
    <source>
        <dbReference type="ARBA" id="ARBA00022614"/>
    </source>
</evidence>
<evidence type="ECO:0000259" key="4">
    <source>
        <dbReference type="Pfam" id="PF20160"/>
    </source>
</evidence>
<keyword evidence="6" id="KW-1185">Reference proteome</keyword>
<dbReference type="AlphaFoldDB" id="A0AAU9T873"/>
<dbReference type="InterPro" id="IPR011713">
    <property type="entry name" value="Leu-rich_rpt_3"/>
</dbReference>
<feature type="region of interest" description="Disordered" evidence="3">
    <location>
        <begin position="1215"/>
        <end position="1242"/>
    </location>
</feature>
<feature type="region of interest" description="Disordered" evidence="3">
    <location>
        <begin position="505"/>
        <end position="534"/>
    </location>
</feature>
<dbReference type="Pfam" id="PF07725">
    <property type="entry name" value="LRR_3"/>
    <property type="match status" value="3"/>
</dbReference>
<dbReference type="InterPro" id="IPR044974">
    <property type="entry name" value="Disease_R_plants"/>
</dbReference>
<evidence type="ECO:0000313" key="5">
    <source>
        <dbReference type="EMBL" id="CAH2078834.1"/>
    </source>
</evidence>
<evidence type="ECO:0000313" key="6">
    <source>
        <dbReference type="Proteomes" id="UP000836841"/>
    </source>
</evidence>
<accession>A0AAU9T873</accession>
<keyword evidence="1" id="KW-0433">Leucine-rich repeat</keyword>
<evidence type="ECO:0000256" key="2">
    <source>
        <dbReference type="ARBA" id="ARBA00022737"/>
    </source>
</evidence>
<feature type="compositionally biased region" description="Low complexity" evidence="3">
    <location>
        <begin position="505"/>
        <end position="517"/>
    </location>
</feature>
<dbReference type="PANTHER" id="PTHR11017:SF274">
    <property type="entry name" value="ADP-RIBOSYL CYCLASE_CYCLIC ADP-RIBOSE HYDROLASE-RELATED"/>
    <property type="match status" value="1"/>
</dbReference>
<dbReference type="PANTHER" id="PTHR11017">
    <property type="entry name" value="LEUCINE-RICH REPEAT-CONTAINING PROTEIN"/>
    <property type="match status" value="1"/>
</dbReference>
<feature type="domain" description="C-JID" evidence="4">
    <location>
        <begin position="355"/>
        <end position="501"/>
    </location>
</feature>
<name>A0AAU9T873_THLAR</name>
<dbReference type="Proteomes" id="UP000836841">
    <property type="component" value="Chromosome 7"/>
</dbReference>
<dbReference type="Pfam" id="PF20160">
    <property type="entry name" value="C-JID"/>
    <property type="match status" value="2"/>
</dbReference>
<proteinExistence type="predicted"/>
<dbReference type="EMBL" id="OU466863">
    <property type="protein sequence ID" value="CAH2078834.1"/>
    <property type="molecule type" value="Genomic_DNA"/>
</dbReference>
<keyword evidence="2" id="KW-0677">Repeat</keyword>
<sequence length="1242" mass="139602">MSCCLIPDYGPCPLSLQRIKRCGVRVMNVSPSACGATPSSESAYNQRYGENCDLETRRNKKRMHMEAGASEESSNILCDQIVENTGVTVPNLEPWLPPSSVSSSKAKEHLSLSAFNTTRFITFVLGTENVLGMYFNTSEIDEPLFINEKSFKGMRNLTFLKFYKEWSEETGEGRLYLPQGFIYLPRKLRLLYWDEYPLTSIRFNFRAEILVKLTMENSKLEKLWEGDQFDFLNFDKAEEHLVELTVPGSKLEKLWEGVQQVDFSDCEGVTAFSDESAVTHSADDRLPVTVEASSFHLVYLIVCAKNCKSLQSISLQCLSHSFLNPMSSLKFHNCFNLDRDARKLILQSDFESVVLPGGEVPTYFRHRACGTSLTIPLPKSSVSRKVLRVKACVMLEPPTGYNRDRSARIRVHWYFRGKSNIHNVYVDVDSCDVDHLVVFQFEFSLSKEVDRHPCELDYNNVEFKFVYHGSTCACHTFFPHDYKQTCPYSFQRIKGCGVQLLNVSPSEEGSGTSSQTEYNQKSGESDIDSGRSKKRMWMTVITPEEASSTRLMANLELSLGQGGASAQMSCRSLIPSSSVSSSNFHGDGASSHLSLSPSEPCLGEEALYFDPMITEQQDTETPIVDGSLSPQLIHFLRINLGSTMTIMTENIPRDRARLRLNSGAGESFLQRILRTDIAQLRGSEELWEVARLHNCESSFAEGTETVLGINFNTSDIKGPLFLDEKSFEGMPNLQFLRVCVDHWFPEAEDRLNLQGHWFTDHWLPQGLLYLPPGLRLLSWEKYPSKCLPFTFKAEFLVEIDMMHSKLEKLWDGTQIWPKRSHRVKSDKQDAQEAMGRPPDCGEVTAMSDAIVVATVSMEDQFPPRSSYGGSIRESIYCNFNNCFKLDEHARELILRSYYSATVLPGGEVPTYFTHQASGYSLTVTVPQSSLSQEFLRFKTCLVVDHGTDLFLEVFPYVLGVRWYFRGRSGMHNVSLYPRKMDHLVMFHFGLTLGELSGPPSDVGYNHVKFEFFHHTYDCCHFAEPCPLSLQRVKRCGVRVLNVSPSACGATTSSESEYNQQSEENCDVETGRSKKRMRMAVRESEESSNTLCGRIVENTGGIVPNLELSLGQGEASTQVSSRRNKIPSSSVSSSNNFHCEGASLCLSLSPSYPCLKGEASCVVDPMITEQQDTETTIVVHSLSPQFINNLSLSPSEPCLGGEAIFFDPMITEQQDTETSSIVDDDGELSESEESVLRLNSECS</sequence>
<protein>
    <recommendedName>
        <fullName evidence="4">C-JID domain-containing protein</fullName>
    </recommendedName>
</protein>
<reference evidence="5 6" key="1">
    <citation type="submission" date="2022-03" db="EMBL/GenBank/DDBJ databases">
        <authorList>
            <person name="Nunn A."/>
            <person name="Chopra R."/>
            <person name="Nunn A."/>
            <person name="Contreras Garrido A."/>
        </authorList>
    </citation>
    <scope>NUCLEOTIDE SEQUENCE [LARGE SCALE GENOMIC DNA]</scope>
</reference>
<gene>
    <name evidence="5" type="ORF">TAV2_LOCUS25803</name>
</gene>
<dbReference type="InterPro" id="IPR045344">
    <property type="entry name" value="C-JID"/>
</dbReference>
<organism evidence="5 6">
    <name type="scientific">Thlaspi arvense</name>
    <name type="common">Field penny-cress</name>
    <dbReference type="NCBI Taxonomy" id="13288"/>
    <lineage>
        <taxon>Eukaryota</taxon>
        <taxon>Viridiplantae</taxon>
        <taxon>Streptophyta</taxon>
        <taxon>Embryophyta</taxon>
        <taxon>Tracheophyta</taxon>
        <taxon>Spermatophyta</taxon>
        <taxon>Magnoliopsida</taxon>
        <taxon>eudicotyledons</taxon>
        <taxon>Gunneridae</taxon>
        <taxon>Pentapetalae</taxon>
        <taxon>rosids</taxon>
        <taxon>malvids</taxon>
        <taxon>Brassicales</taxon>
        <taxon>Brassicaceae</taxon>
        <taxon>Thlaspideae</taxon>
        <taxon>Thlaspi</taxon>
    </lineage>
</organism>
<feature type="compositionally biased region" description="Acidic residues" evidence="3">
    <location>
        <begin position="1221"/>
        <end position="1232"/>
    </location>
</feature>
<evidence type="ECO:0000256" key="3">
    <source>
        <dbReference type="SAM" id="MobiDB-lite"/>
    </source>
</evidence>
<dbReference type="GO" id="GO:0006952">
    <property type="term" value="P:defense response"/>
    <property type="evidence" value="ECO:0007669"/>
    <property type="project" value="InterPro"/>
</dbReference>
<feature type="domain" description="C-JID" evidence="4">
    <location>
        <begin position="903"/>
        <end position="1040"/>
    </location>
</feature>